<dbReference type="Proteomes" id="UP000323105">
    <property type="component" value="Unassembled WGS sequence"/>
</dbReference>
<gene>
    <name evidence="2" type="ORF">CTTA_4510</name>
</gene>
<feature type="compositionally biased region" description="Gly residues" evidence="1">
    <location>
        <begin position="7"/>
        <end position="27"/>
    </location>
</feature>
<protein>
    <submittedName>
        <fullName evidence="2">Uncharacterized protein</fullName>
    </submittedName>
</protein>
<evidence type="ECO:0000313" key="2">
    <source>
        <dbReference type="EMBL" id="GEQ77505.1"/>
    </source>
</evidence>
<accession>A0A5A7MLD8</accession>
<feature type="region of interest" description="Disordered" evidence="1">
    <location>
        <begin position="1"/>
        <end position="67"/>
    </location>
</feature>
<evidence type="ECO:0000313" key="3">
    <source>
        <dbReference type="Proteomes" id="UP000323105"/>
    </source>
</evidence>
<dbReference type="EMBL" id="BKBW01000013">
    <property type="protein sequence ID" value="GEQ77505.1"/>
    <property type="molecule type" value="Genomic_DNA"/>
</dbReference>
<comment type="caution">
    <text evidence="2">The sequence shown here is derived from an EMBL/GenBank/DDBJ whole genome shotgun (WGS) entry which is preliminary data.</text>
</comment>
<reference evidence="2 3" key="1">
    <citation type="journal article" date="2019" name="Microbiol. Resour. Announc.">
        <title>Draft Genome Sequence of Comamonas testosteroni TA441, a Bacterium That Has a Cryptic Phenol Degradation Gene Cluster.</title>
        <authorList>
            <person name="Arai H."/>
            <person name="Ishii M."/>
        </authorList>
    </citation>
    <scope>NUCLEOTIDE SEQUENCE [LARGE SCALE GENOMIC DNA]</scope>
    <source>
        <strain evidence="2 3">TA441</strain>
    </source>
</reference>
<dbReference type="AlphaFoldDB" id="A0A5A7MLD8"/>
<organism evidence="2 3">
    <name type="scientific">Comamonas testosteroni</name>
    <name type="common">Pseudomonas testosteroni</name>
    <dbReference type="NCBI Taxonomy" id="285"/>
    <lineage>
        <taxon>Bacteria</taxon>
        <taxon>Pseudomonadati</taxon>
        <taxon>Pseudomonadota</taxon>
        <taxon>Betaproteobacteria</taxon>
        <taxon>Burkholderiales</taxon>
        <taxon>Comamonadaceae</taxon>
        <taxon>Comamonas</taxon>
    </lineage>
</organism>
<sequence length="67" mass="6858">MLDLVEGGVGMGGGSNGKQGTQAGQGKGNAKEHGKSRKKGNRPPVLRHVEEKQGREASAAAAGRFSE</sequence>
<proteinExistence type="predicted"/>
<evidence type="ECO:0000256" key="1">
    <source>
        <dbReference type="SAM" id="MobiDB-lite"/>
    </source>
</evidence>
<name>A0A5A7MLD8_COMTE</name>